<evidence type="ECO:0000313" key="3">
    <source>
        <dbReference type="Proteomes" id="UP000275394"/>
    </source>
</evidence>
<dbReference type="Pfam" id="PF13432">
    <property type="entry name" value="TPR_16"/>
    <property type="match status" value="2"/>
</dbReference>
<dbReference type="EMBL" id="RKHR01000004">
    <property type="protein sequence ID" value="ROS01199.1"/>
    <property type="molecule type" value="Genomic_DNA"/>
</dbReference>
<proteinExistence type="predicted"/>
<gene>
    <name evidence="2" type="ORF">EDC56_1627</name>
</gene>
<keyword evidence="1" id="KW-0802">TPR repeat</keyword>
<name>A0A3N2DNH1_9GAMM</name>
<dbReference type="PROSITE" id="PS50005">
    <property type="entry name" value="TPR"/>
    <property type="match status" value="2"/>
</dbReference>
<reference evidence="2 3" key="1">
    <citation type="submission" date="2018-11" db="EMBL/GenBank/DDBJ databases">
        <title>Genomic Encyclopedia of Type Strains, Phase IV (KMG-IV): sequencing the most valuable type-strain genomes for metagenomic binning, comparative biology and taxonomic classification.</title>
        <authorList>
            <person name="Goeker M."/>
        </authorList>
    </citation>
    <scope>NUCLEOTIDE SEQUENCE [LARGE SCALE GENOMIC DNA]</scope>
    <source>
        <strain evidence="2 3">DSM 100316</strain>
    </source>
</reference>
<dbReference type="AlphaFoldDB" id="A0A3N2DNH1"/>
<dbReference type="Gene3D" id="1.25.40.10">
    <property type="entry name" value="Tetratricopeptide repeat domain"/>
    <property type="match status" value="5"/>
</dbReference>
<sequence length="964" mass="109444">MKQLYTSRTLSMINHRFSYRGLLAVAVVSALAGCSGGGTLAGLDYKAEKEQPITFQQLNHGQVREEYQQLLDLFQDEELKEQIERRIADVYMLEGSHQQAVTAGQHKSYYQEAILSYQQVLEKYPNSPDNAEVLYQLAKAYDMDGNAYKARDMLLRLTTKHPAFSYNAEAYFRLGDIYFNDQDYRQAEAFYRKVTLGEDLKLAANAHYMLGWSLYKQGAYTESINAFYVVLKAVLQGNGDVASKADEALLKDTIHSMTLALAQLGGSEAIDDVPGLAKQDYVWMIYQDLGEYFLEKERFEDSAATLRRYIDHYRKTTKAPELHEQLIATYIAAGFPQQALLEKANYIDYYGVGSSYDVTGNTAFAAKINSNIADYIEQLATSYHADGQTQLAELEKLTAANKTDSKQYRQTEQRAVEAFAAAASFYQRYIDDYPAGEKVAEFTFLTAETYFSAGQYEKAISHYEQVAYERPEDENKSDARGEYAANAGYAAIIAHQKNVEALGADSRKGKRAQAAAVSSMLRFAETFPGDQRSAAVLTNAAELLFALNEYQRALDVTASLLNSNTATDNALQQTAYGIAAHCYFQLHDYPKASTHYQLQRDMLTPGSEQYQRVTERLATVVYKQAEQQQSEHNDDAALELLLSIRQLAPTSSVRVVAQYDAATMLLAQAQWPQAIELLRQLSDEFPRHELATEFPRKLAYAYEKSGSSSEAASSYLRLSKQDADAEVRREALFIAAKLYEDSGDYQTAITLFKRYAHAYEKPFETRMEARYHLATSYKKVGDKIKHLYWLRRVIDGDRKGGNLRTDRSRWLGAWACVEYGDYFAWEFSQRRLRQPLEASLPRKNESLQSATQRYQQAADYGVLLFSTQSSFKLAELYQKFAQELRQAPKPKLSAQDMRVYNGIIEQQAQPFDHLAEELHMGNISRAWSGVFNEWIDRSYQAMAVRNPNRFGKTELEVGYGDQIR</sequence>
<dbReference type="InterPro" id="IPR019734">
    <property type="entry name" value="TPR_rpt"/>
</dbReference>
<accession>A0A3N2DNH1</accession>
<protein>
    <submittedName>
        <fullName evidence="2">TolA-binding protein</fullName>
    </submittedName>
</protein>
<dbReference type="PANTHER" id="PTHR37423">
    <property type="entry name" value="SOLUBLE LYTIC MUREIN TRANSGLYCOSYLASE-RELATED"/>
    <property type="match status" value="1"/>
</dbReference>
<dbReference type="PROSITE" id="PS51257">
    <property type="entry name" value="PROKAR_LIPOPROTEIN"/>
    <property type="match status" value="1"/>
</dbReference>
<comment type="caution">
    <text evidence="2">The sequence shown here is derived from an EMBL/GenBank/DDBJ whole genome shotgun (WGS) entry which is preliminary data.</text>
</comment>
<feature type="repeat" description="TPR" evidence="1">
    <location>
        <begin position="168"/>
        <end position="201"/>
    </location>
</feature>
<dbReference type="InterPro" id="IPR011990">
    <property type="entry name" value="TPR-like_helical_dom_sf"/>
</dbReference>
<dbReference type="SMART" id="SM00028">
    <property type="entry name" value="TPR"/>
    <property type="match status" value="9"/>
</dbReference>
<evidence type="ECO:0000256" key="1">
    <source>
        <dbReference type="PROSITE-ProRule" id="PRU00339"/>
    </source>
</evidence>
<keyword evidence="3" id="KW-1185">Reference proteome</keyword>
<dbReference type="SUPFAM" id="SSF48452">
    <property type="entry name" value="TPR-like"/>
    <property type="match status" value="3"/>
</dbReference>
<dbReference type="OrthoDB" id="9806825at2"/>
<dbReference type="Proteomes" id="UP000275394">
    <property type="component" value="Unassembled WGS sequence"/>
</dbReference>
<evidence type="ECO:0000313" key="2">
    <source>
        <dbReference type="EMBL" id="ROS01199.1"/>
    </source>
</evidence>
<organism evidence="2 3">
    <name type="scientific">Sinobacterium caligoides</name>
    <dbReference type="NCBI Taxonomy" id="933926"/>
    <lineage>
        <taxon>Bacteria</taxon>
        <taxon>Pseudomonadati</taxon>
        <taxon>Pseudomonadota</taxon>
        <taxon>Gammaproteobacteria</taxon>
        <taxon>Cellvibrionales</taxon>
        <taxon>Spongiibacteraceae</taxon>
        <taxon>Sinobacterium</taxon>
    </lineage>
</organism>
<dbReference type="Pfam" id="PF13174">
    <property type="entry name" value="TPR_6"/>
    <property type="match status" value="3"/>
</dbReference>
<feature type="repeat" description="TPR" evidence="1">
    <location>
        <begin position="440"/>
        <end position="473"/>
    </location>
</feature>
<dbReference type="PANTHER" id="PTHR37423:SF2">
    <property type="entry name" value="MEMBRANE-BOUND LYTIC MUREIN TRANSGLYCOSYLASE C"/>
    <property type="match status" value="1"/>
</dbReference>